<gene>
    <name evidence="1" type="ORF">KDK_57780</name>
</gene>
<sequence length="417" mass="45256">MLSRESVKSVLVSVFLIMGVLLVGCGGTAQQPGSTSNGPVTLTWSMWTASNPEVQAWEYDAALVTKKYPNIHIKFQTTTFANYWTKLESEAASGTMPDIISLQSQHTPGFASNFLPLGSYIKQNNFDISAFDSTIIKGLTFQNEVRALPYDFGPLVIFYNRDMFKKYNIPEPTNGWTYAQFFADAQKMSHGNDHGFIANPSLDSVLPFVLSDGGQYLTSDGKLTLDNPQFARTYQEYAKLAYQYHASPTLSVTESNNAAFLWAAGNIGMTVDGPWDLINFKSSAKFSIGIAPMPALSKGQITVTAGSGFGISNTTKNADAAWKAISVLTGPDAEQYLASSGRAFSARTAEQQYWYKNAVPGAESTLTYANAHAVPEVTTASWNQAQTLFQQYGVKVIAGQQTAASALSTIQQQVGNS</sequence>
<dbReference type="CDD" id="cd13585">
    <property type="entry name" value="PBP2_TMBP_like"/>
    <property type="match status" value="1"/>
</dbReference>
<name>A0A402AS90_9CHLR</name>
<dbReference type="EMBL" id="BIFS01000002">
    <property type="protein sequence ID" value="GCE21978.1"/>
    <property type="molecule type" value="Genomic_DNA"/>
</dbReference>
<proteinExistence type="predicted"/>
<dbReference type="SUPFAM" id="SSF53850">
    <property type="entry name" value="Periplasmic binding protein-like II"/>
    <property type="match status" value="1"/>
</dbReference>
<dbReference type="InterPro" id="IPR006059">
    <property type="entry name" value="SBP"/>
</dbReference>
<reference evidence="2" key="1">
    <citation type="submission" date="2018-12" db="EMBL/GenBank/DDBJ databases">
        <title>Tengunoibacter tsumagoiensis gen. nov., sp. nov., Dictyobacter kobayashii sp. nov., D. alpinus sp. nov., and D. joshuensis sp. nov. and description of Dictyobacteraceae fam. nov. within the order Ktedonobacterales isolated from Tengu-no-mugimeshi.</title>
        <authorList>
            <person name="Wang C.M."/>
            <person name="Zheng Y."/>
            <person name="Sakai Y."/>
            <person name="Toyoda A."/>
            <person name="Minakuchi Y."/>
            <person name="Abe K."/>
            <person name="Yokota A."/>
            <person name="Yabe S."/>
        </authorList>
    </citation>
    <scope>NUCLEOTIDE SEQUENCE [LARGE SCALE GENOMIC DNA]</scope>
    <source>
        <strain evidence="2">Uno11</strain>
    </source>
</reference>
<evidence type="ECO:0000313" key="1">
    <source>
        <dbReference type="EMBL" id="GCE21978.1"/>
    </source>
</evidence>
<keyword evidence="2" id="KW-1185">Reference proteome</keyword>
<dbReference type="Gene3D" id="3.40.190.10">
    <property type="entry name" value="Periplasmic binding protein-like II"/>
    <property type="match status" value="1"/>
</dbReference>
<dbReference type="PANTHER" id="PTHR43649:SF12">
    <property type="entry name" value="DIACETYLCHITOBIOSE BINDING PROTEIN DASA"/>
    <property type="match status" value="1"/>
</dbReference>
<dbReference type="Proteomes" id="UP000287188">
    <property type="component" value="Unassembled WGS sequence"/>
</dbReference>
<dbReference type="RefSeq" id="WP_126554448.1">
    <property type="nucleotide sequence ID" value="NZ_BIFS01000002.1"/>
</dbReference>
<comment type="caution">
    <text evidence="1">The sequence shown here is derived from an EMBL/GenBank/DDBJ whole genome shotgun (WGS) entry which is preliminary data.</text>
</comment>
<protein>
    <submittedName>
        <fullName evidence="1">Sugar ABC transporter substrate-binding protein</fullName>
    </submittedName>
</protein>
<dbReference type="PROSITE" id="PS51257">
    <property type="entry name" value="PROKAR_LIPOPROTEIN"/>
    <property type="match status" value="1"/>
</dbReference>
<dbReference type="AlphaFoldDB" id="A0A402AS90"/>
<dbReference type="InterPro" id="IPR050490">
    <property type="entry name" value="Bact_solute-bd_prot1"/>
</dbReference>
<dbReference type="PANTHER" id="PTHR43649">
    <property type="entry name" value="ARABINOSE-BINDING PROTEIN-RELATED"/>
    <property type="match status" value="1"/>
</dbReference>
<evidence type="ECO:0000313" key="2">
    <source>
        <dbReference type="Proteomes" id="UP000287188"/>
    </source>
</evidence>
<accession>A0A402AS90</accession>
<dbReference type="Pfam" id="PF01547">
    <property type="entry name" value="SBP_bac_1"/>
    <property type="match status" value="1"/>
</dbReference>
<organism evidence="1 2">
    <name type="scientific">Dictyobacter kobayashii</name>
    <dbReference type="NCBI Taxonomy" id="2014872"/>
    <lineage>
        <taxon>Bacteria</taxon>
        <taxon>Bacillati</taxon>
        <taxon>Chloroflexota</taxon>
        <taxon>Ktedonobacteria</taxon>
        <taxon>Ktedonobacterales</taxon>
        <taxon>Dictyobacteraceae</taxon>
        <taxon>Dictyobacter</taxon>
    </lineage>
</organism>
<dbReference type="OrthoDB" id="2515880at2"/>